<comment type="similarity">
    <text evidence="1 2">Belongs to the OSBP family.</text>
</comment>
<dbReference type="EMBL" id="NDIQ01000021">
    <property type="protein sequence ID" value="PRT55274.1"/>
    <property type="molecule type" value="Genomic_DNA"/>
</dbReference>
<gene>
    <name evidence="3" type="ORF">B9G98_02894</name>
</gene>
<dbReference type="STRING" id="45607.A0A2T0FJV0"/>
<dbReference type="AlphaFoldDB" id="A0A2T0FJV0"/>
<dbReference type="GeneID" id="36516642"/>
<evidence type="ECO:0000313" key="3">
    <source>
        <dbReference type="EMBL" id="PRT55274.1"/>
    </source>
</evidence>
<organism evidence="3 4">
    <name type="scientific">Wickerhamiella sorbophila</name>
    <dbReference type="NCBI Taxonomy" id="45607"/>
    <lineage>
        <taxon>Eukaryota</taxon>
        <taxon>Fungi</taxon>
        <taxon>Dikarya</taxon>
        <taxon>Ascomycota</taxon>
        <taxon>Saccharomycotina</taxon>
        <taxon>Dipodascomycetes</taxon>
        <taxon>Dipodascales</taxon>
        <taxon>Trichomonascaceae</taxon>
        <taxon>Wickerhamiella</taxon>
    </lineage>
</organism>
<dbReference type="PANTHER" id="PTHR10972:SF184">
    <property type="entry name" value="OXYSTEROL-BINDING PROTEIN HOMOLOG 4-RELATED"/>
    <property type="match status" value="1"/>
</dbReference>
<dbReference type="InterPro" id="IPR037239">
    <property type="entry name" value="OSBP_sf"/>
</dbReference>
<keyword evidence="4" id="KW-1185">Reference proteome</keyword>
<sequence>MSTGKSSSSSSLGAWKSLLSSVASFRGDLSSLTAPPFILSPTSQLEYTQYWYPGHDMFVDPATEEDPEQRFIKVVKWAIACHRAHYTQRNVNEGYEKKPLNPFLGELFTGKWQHSEATVRAEQVSHHPPVSAFKINTKEGAEAEGYVGVKAKFSGSIKVKQVGHTVYTLKDRNEIYCMGLPSLHIEGFLTGAPYIELDGENFVTSTTGYRATISYSGAGYFSGQKHSIKVVIFKESDPSKILYTIKGQWHKAMIIKNEATGAESQFLDLSKVTQPPELFVVDIDNQHPLESRRAWEKVAAAIRKGDYDEITREKSKIENKQREMRKAEGAEGKSWDRRWFGAYKHSEDQHKELLPHTNEEIWRFHEERWEADEDFQKRHIE</sequence>
<dbReference type="GO" id="GO:0016020">
    <property type="term" value="C:membrane"/>
    <property type="evidence" value="ECO:0007669"/>
    <property type="project" value="TreeGrafter"/>
</dbReference>
<protein>
    <submittedName>
        <fullName evidence="3">Oxysterol-binding 4</fullName>
    </submittedName>
</protein>
<dbReference type="InterPro" id="IPR000648">
    <property type="entry name" value="Oxysterol-bd"/>
</dbReference>
<evidence type="ECO:0000256" key="1">
    <source>
        <dbReference type="ARBA" id="ARBA00008842"/>
    </source>
</evidence>
<reference evidence="3 4" key="1">
    <citation type="submission" date="2017-04" db="EMBL/GenBank/DDBJ databases">
        <title>Genome sequencing of [Candida] sorbophila.</title>
        <authorList>
            <person name="Ahn J.O."/>
        </authorList>
    </citation>
    <scope>NUCLEOTIDE SEQUENCE [LARGE SCALE GENOMIC DNA]</scope>
    <source>
        <strain evidence="3 4">DS02</strain>
    </source>
</reference>
<dbReference type="GO" id="GO:0005829">
    <property type="term" value="C:cytosol"/>
    <property type="evidence" value="ECO:0007669"/>
    <property type="project" value="TreeGrafter"/>
</dbReference>
<dbReference type="Proteomes" id="UP000238350">
    <property type="component" value="Unassembled WGS sequence"/>
</dbReference>
<dbReference type="OrthoDB" id="14833at2759"/>
<dbReference type="PANTHER" id="PTHR10972">
    <property type="entry name" value="OXYSTEROL-BINDING PROTEIN-RELATED"/>
    <property type="match status" value="1"/>
</dbReference>
<proteinExistence type="inferred from homology"/>
<dbReference type="RefSeq" id="XP_024665219.1">
    <property type="nucleotide sequence ID" value="XM_024809451.1"/>
</dbReference>
<dbReference type="Gene3D" id="1.10.287.2720">
    <property type="match status" value="1"/>
</dbReference>
<evidence type="ECO:0000313" key="4">
    <source>
        <dbReference type="Proteomes" id="UP000238350"/>
    </source>
</evidence>
<dbReference type="GO" id="GO:0008142">
    <property type="term" value="F:oxysterol binding"/>
    <property type="evidence" value="ECO:0007669"/>
    <property type="project" value="TreeGrafter"/>
</dbReference>
<dbReference type="PROSITE" id="PS01013">
    <property type="entry name" value="OSBP"/>
    <property type="match status" value="1"/>
</dbReference>
<dbReference type="InterPro" id="IPR018494">
    <property type="entry name" value="Oxysterol-bd_CS"/>
</dbReference>
<evidence type="ECO:0000256" key="2">
    <source>
        <dbReference type="RuleBase" id="RU003844"/>
    </source>
</evidence>
<dbReference type="SUPFAM" id="SSF144000">
    <property type="entry name" value="Oxysterol-binding protein-like"/>
    <property type="match status" value="1"/>
</dbReference>
<comment type="caution">
    <text evidence="3">The sequence shown here is derived from an EMBL/GenBank/DDBJ whole genome shotgun (WGS) entry which is preliminary data.</text>
</comment>
<dbReference type="Pfam" id="PF01237">
    <property type="entry name" value="Oxysterol_BP"/>
    <property type="match status" value="2"/>
</dbReference>
<name>A0A2T0FJV0_9ASCO</name>
<dbReference type="Gene3D" id="3.30.70.3490">
    <property type="match status" value="1"/>
</dbReference>
<dbReference type="Gene3D" id="2.40.160.120">
    <property type="match status" value="1"/>
</dbReference>
<accession>A0A2T0FJV0</accession>